<dbReference type="SMART" id="SM00439">
    <property type="entry name" value="BAH"/>
    <property type="match status" value="1"/>
</dbReference>
<dbReference type="PANTHER" id="PTHR12505:SF24">
    <property type="entry name" value="PROTEIN WINGED EYE"/>
    <property type="match status" value="1"/>
</dbReference>
<feature type="region of interest" description="Disordered" evidence="1">
    <location>
        <begin position="104"/>
        <end position="313"/>
    </location>
</feature>
<dbReference type="Gene3D" id="2.30.30.490">
    <property type="match status" value="1"/>
</dbReference>
<feature type="domain" description="BAH" evidence="2">
    <location>
        <begin position="352"/>
        <end position="478"/>
    </location>
</feature>
<dbReference type="AlphaFoldDB" id="A0AAW0XYD6"/>
<evidence type="ECO:0000256" key="1">
    <source>
        <dbReference type="SAM" id="MobiDB-lite"/>
    </source>
</evidence>
<proteinExistence type="predicted"/>
<dbReference type="GO" id="GO:0003682">
    <property type="term" value="F:chromatin binding"/>
    <property type="evidence" value="ECO:0007669"/>
    <property type="project" value="InterPro"/>
</dbReference>
<evidence type="ECO:0000313" key="4">
    <source>
        <dbReference type="Proteomes" id="UP001445076"/>
    </source>
</evidence>
<sequence length="481" mass="55218">ITRPTMQTPEPSVCVIEVGDLVDKARVLVLQDGLLYAGNVVPIRPPDVYGVVIDGERGSRPHIYCREELLEQSWKEVKPGTTRFLAEGTRVCAFWSQQYRALYPEHDPNPLMSLNKRKRRPTGDSLPDVKDDVPKSKGKKSRTISGNNNENEKNSNNQNDENNEVEKENKKSSVNIKNKKKENEENGNTKVNRKMDKKKHKKHKHTESSPHHHHKHKTKHKHKHREGDRPLPHVEPGVNELTVRIKSPPPPLGETWRPSYREKSESELDSSSSKNPSEDESENSDSEYTPKKEMQVKSPARRKKRHPSGKSKIAPFLPERQLWRWYGKGFKRPGAKGKGKKEYFKAIMRGKEMIKVEDCAVFLSAGQPDQPYIGRIEHMWESWGGNMVVKVKWFYHPQETKGLGRRLTEPRGALFQSPHTDENDVQTISHKCDVIALSEYRVRRGELEKKYGPNYENCDVYYLAGSYDPTSGHITMEPGVS</sequence>
<dbReference type="InterPro" id="IPR001025">
    <property type="entry name" value="BAH_dom"/>
</dbReference>
<evidence type="ECO:0000313" key="3">
    <source>
        <dbReference type="EMBL" id="KAK8748055.1"/>
    </source>
</evidence>
<dbReference type="Pfam" id="PF24912">
    <property type="entry name" value="SH3_TNRC18"/>
    <property type="match status" value="1"/>
</dbReference>
<organism evidence="3 4">
    <name type="scientific">Cherax quadricarinatus</name>
    <name type="common">Australian red claw crayfish</name>
    <dbReference type="NCBI Taxonomy" id="27406"/>
    <lineage>
        <taxon>Eukaryota</taxon>
        <taxon>Metazoa</taxon>
        <taxon>Ecdysozoa</taxon>
        <taxon>Arthropoda</taxon>
        <taxon>Crustacea</taxon>
        <taxon>Multicrustacea</taxon>
        <taxon>Malacostraca</taxon>
        <taxon>Eumalacostraca</taxon>
        <taxon>Eucarida</taxon>
        <taxon>Decapoda</taxon>
        <taxon>Pleocyemata</taxon>
        <taxon>Astacidea</taxon>
        <taxon>Parastacoidea</taxon>
        <taxon>Parastacidae</taxon>
        <taxon>Cherax</taxon>
    </lineage>
</organism>
<dbReference type="Pfam" id="PF21744">
    <property type="entry name" value="BAHCC1-like_Tudor"/>
    <property type="match status" value="1"/>
</dbReference>
<gene>
    <name evidence="3" type="ORF">OTU49_016290</name>
</gene>
<dbReference type="InterPro" id="IPR056841">
    <property type="entry name" value="TNRC18_BAHCC1-like_SH3"/>
</dbReference>
<dbReference type="PROSITE" id="PS51038">
    <property type="entry name" value="BAH"/>
    <property type="match status" value="1"/>
</dbReference>
<reference evidence="3 4" key="1">
    <citation type="journal article" date="2024" name="BMC Genomics">
        <title>Genome assembly of redclaw crayfish (Cherax quadricarinatus) provides insights into its immune adaptation and hypoxia tolerance.</title>
        <authorList>
            <person name="Liu Z."/>
            <person name="Zheng J."/>
            <person name="Li H."/>
            <person name="Fang K."/>
            <person name="Wang S."/>
            <person name="He J."/>
            <person name="Zhou D."/>
            <person name="Weng S."/>
            <person name="Chi M."/>
            <person name="Gu Z."/>
            <person name="He J."/>
            <person name="Li F."/>
            <person name="Wang M."/>
        </authorList>
    </citation>
    <scope>NUCLEOTIDE SEQUENCE [LARGE SCALE GENOMIC DNA]</scope>
    <source>
        <strain evidence="3">ZL_2023a</strain>
    </source>
</reference>
<dbReference type="InterPro" id="IPR043151">
    <property type="entry name" value="BAH_sf"/>
</dbReference>
<dbReference type="PANTHER" id="PTHR12505">
    <property type="entry name" value="PHD FINGER TRANSCRIPTION FACTOR"/>
    <property type="match status" value="1"/>
</dbReference>
<accession>A0AAW0XYD6</accession>
<evidence type="ECO:0000259" key="2">
    <source>
        <dbReference type="PROSITE" id="PS51038"/>
    </source>
</evidence>
<dbReference type="CDD" id="cd04714">
    <property type="entry name" value="BAH_BAHCC1"/>
    <property type="match status" value="1"/>
</dbReference>
<dbReference type="Proteomes" id="UP001445076">
    <property type="component" value="Unassembled WGS sequence"/>
</dbReference>
<feature type="compositionally biased region" description="Basic residues" evidence="1">
    <location>
        <begin position="191"/>
        <end position="224"/>
    </location>
</feature>
<comment type="caution">
    <text evidence="3">The sequence shown here is derived from an EMBL/GenBank/DDBJ whole genome shotgun (WGS) entry which is preliminary data.</text>
</comment>
<keyword evidence="4" id="KW-1185">Reference proteome</keyword>
<feature type="non-terminal residue" evidence="3">
    <location>
        <position position="1"/>
    </location>
</feature>
<name>A0AAW0XYD6_CHEQU</name>
<dbReference type="EMBL" id="JARKIK010000013">
    <property type="protein sequence ID" value="KAK8748055.1"/>
    <property type="molecule type" value="Genomic_DNA"/>
</dbReference>
<dbReference type="InterPro" id="IPR052429">
    <property type="entry name" value="BAH_domain_protein"/>
</dbReference>
<dbReference type="Pfam" id="PF01426">
    <property type="entry name" value="BAH"/>
    <property type="match status" value="1"/>
</dbReference>
<protein>
    <recommendedName>
        <fullName evidence="2">BAH domain-containing protein</fullName>
    </recommendedName>
</protein>
<feature type="compositionally biased region" description="Basic residues" evidence="1">
    <location>
        <begin position="299"/>
        <end position="309"/>
    </location>
</feature>
<dbReference type="InterPro" id="IPR048924">
    <property type="entry name" value="BAHCC1-like_Tudor"/>
</dbReference>